<proteinExistence type="predicted"/>
<protein>
    <recommendedName>
        <fullName evidence="4">Secreted protein</fullName>
    </recommendedName>
</protein>
<sequence>MCRTLFLSIALALHAGSARAQTMPVAVAVDAIPAQPLARALNTLSRQSGLQFVYAAGVAGNPQTRGTRAGAAPEQALQQLLDGTARATAISTRPR</sequence>
<gene>
    <name evidence="2" type="ORF">XTPLMG730_0022</name>
</gene>
<dbReference type="AlphaFoldDB" id="A0A0K2ZCQ2"/>
<dbReference type="Gene3D" id="3.55.50.30">
    <property type="match status" value="1"/>
</dbReference>
<keyword evidence="1" id="KW-0732">Signal</keyword>
<evidence type="ECO:0000313" key="2">
    <source>
        <dbReference type="EMBL" id="CTP82407.1"/>
    </source>
</evidence>
<evidence type="ECO:0000313" key="3">
    <source>
        <dbReference type="Proteomes" id="UP000045978"/>
    </source>
</evidence>
<dbReference type="Proteomes" id="UP000045978">
    <property type="component" value="Unassembled WGS sequence"/>
</dbReference>
<dbReference type="EMBL" id="CXOJ01000001">
    <property type="protein sequence ID" value="CTP82407.1"/>
    <property type="molecule type" value="Genomic_DNA"/>
</dbReference>
<evidence type="ECO:0008006" key="4">
    <source>
        <dbReference type="Google" id="ProtNLM"/>
    </source>
</evidence>
<evidence type="ECO:0000256" key="1">
    <source>
        <dbReference type="SAM" id="SignalP"/>
    </source>
</evidence>
<accession>A0A0K2ZCQ2</accession>
<organism evidence="2 3">
    <name type="scientific">Xanthomonas graminis pv. phlei</name>
    <dbReference type="NCBI Taxonomy" id="487906"/>
    <lineage>
        <taxon>Bacteria</taxon>
        <taxon>Pseudomonadati</taxon>
        <taxon>Pseudomonadota</taxon>
        <taxon>Gammaproteobacteria</taxon>
        <taxon>Lysobacterales</taxon>
        <taxon>Lysobacteraceae</taxon>
        <taxon>Xanthomonas</taxon>
        <taxon>Xanthomonas translucens group</taxon>
        <taxon>Xanthomonas graminis</taxon>
    </lineage>
</organism>
<name>A0A0K2ZCQ2_9XANT</name>
<reference evidence="2 3" key="1">
    <citation type="submission" date="2015-07" db="EMBL/GenBank/DDBJ databases">
        <authorList>
            <person name="Noorani M."/>
        </authorList>
    </citation>
    <scope>NUCLEOTIDE SEQUENCE [LARGE SCALE GENOMIC DNA]</scope>
    <source>
        <strain evidence="2">LMG730</strain>
    </source>
</reference>
<feature type="chain" id="PRO_5005492028" description="Secreted protein" evidence="1">
    <location>
        <begin position="21"/>
        <end position="95"/>
    </location>
</feature>
<feature type="signal peptide" evidence="1">
    <location>
        <begin position="1"/>
        <end position="20"/>
    </location>
</feature>